<dbReference type="Gramene" id="C.cajan_37355.t">
    <property type="protein sequence ID" value="C.cajan_37355.t.cds1"/>
    <property type="gene ID" value="C.cajan_37355"/>
</dbReference>
<evidence type="ECO:0000313" key="3">
    <source>
        <dbReference type="EMBL" id="KYP37633.1"/>
    </source>
</evidence>
<dbReference type="PANTHER" id="PTHR31852">
    <property type="entry name" value="LATE EMBRYOGENESIS ABUNDANT (LEA) HYDROXYPROLINE-RICH GLYCOPROTEIN FAMILY"/>
    <property type="match status" value="1"/>
</dbReference>
<dbReference type="SUPFAM" id="SSF117070">
    <property type="entry name" value="LEA14-like"/>
    <property type="match status" value="1"/>
</dbReference>
<reference evidence="3" key="1">
    <citation type="journal article" date="2012" name="Nat. Biotechnol.">
        <title>Draft genome sequence of pigeonpea (Cajanus cajan), an orphan legume crop of resource-poor farmers.</title>
        <authorList>
            <person name="Varshney R.K."/>
            <person name="Chen W."/>
            <person name="Li Y."/>
            <person name="Bharti A.K."/>
            <person name="Saxena R.K."/>
            <person name="Schlueter J.A."/>
            <person name="Donoghue M.T."/>
            <person name="Azam S."/>
            <person name="Fan G."/>
            <person name="Whaley A.M."/>
            <person name="Farmer A.D."/>
            <person name="Sheridan J."/>
            <person name="Iwata A."/>
            <person name="Tuteja R."/>
            <person name="Penmetsa R.V."/>
            <person name="Wu W."/>
            <person name="Upadhyaya H.D."/>
            <person name="Yang S.P."/>
            <person name="Shah T."/>
            <person name="Saxena K.B."/>
            <person name="Michael T."/>
            <person name="McCombie W.R."/>
            <person name="Yang B."/>
            <person name="Zhang G."/>
            <person name="Yang H."/>
            <person name="Wang J."/>
            <person name="Spillane C."/>
            <person name="Cook D.R."/>
            <person name="May G.D."/>
            <person name="Xu X."/>
            <person name="Jackson S.A."/>
        </authorList>
    </citation>
    <scope>NUCLEOTIDE SEQUENCE [LARGE SCALE GENOMIC DNA]</scope>
</reference>
<dbReference type="InterPro" id="IPR055301">
    <property type="entry name" value="Lea14-like_2"/>
</dbReference>
<evidence type="ECO:0000313" key="4">
    <source>
        <dbReference type="Proteomes" id="UP000075243"/>
    </source>
</evidence>
<feature type="transmembrane region" description="Helical" evidence="1">
    <location>
        <begin position="14"/>
        <end position="37"/>
    </location>
</feature>
<feature type="domain" description="Late embryogenesis abundant protein LEA-2 subgroup" evidence="2">
    <location>
        <begin position="73"/>
        <end position="166"/>
    </location>
</feature>
<protein>
    <recommendedName>
        <fullName evidence="2">Late embryogenesis abundant protein LEA-2 subgroup domain-containing protein</fullName>
    </recommendedName>
</protein>
<dbReference type="AlphaFoldDB" id="A0A151R535"/>
<keyword evidence="1" id="KW-0812">Transmembrane</keyword>
<evidence type="ECO:0000256" key="1">
    <source>
        <dbReference type="SAM" id="Phobius"/>
    </source>
</evidence>
<proteinExistence type="predicted"/>
<dbReference type="OMA" id="VEMSCTI"/>
<name>A0A151R535_CAJCA</name>
<dbReference type="STRING" id="3821.A0A151R535"/>
<organism evidence="3 4">
    <name type="scientific">Cajanus cajan</name>
    <name type="common">Pigeon pea</name>
    <name type="synonym">Cajanus indicus</name>
    <dbReference type="NCBI Taxonomy" id="3821"/>
    <lineage>
        <taxon>Eukaryota</taxon>
        <taxon>Viridiplantae</taxon>
        <taxon>Streptophyta</taxon>
        <taxon>Embryophyta</taxon>
        <taxon>Tracheophyta</taxon>
        <taxon>Spermatophyta</taxon>
        <taxon>Magnoliopsida</taxon>
        <taxon>eudicotyledons</taxon>
        <taxon>Gunneridae</taxon>
        <taxon>Pentapetalae</taxon>
        <taxon>rosids</taxon>
        <taxon>fabids</taxon>
        <taxon>Fabales</taxon>
        <taxon>Fabaceae</taxon>
        <taxon>Papilionoideae</taxon>
        <taxon>50 kb inversion clade</taxon>
        <taxon>NPAAA clade</taxon>
        <taxon>indigoferoid/millettioid clade</taxon>
        <taxon>Phaseoleae</taxon>
        <taxon>Cajanus</taxon>
    </lineage>
</organism>
<accession>A0A151R535</accession>
<evidence type="ECO:0000259" key="2">
    <source>
        <dbReference type="Pfam" id="PF03168"/>
    </source>
</evidence>
<dbReference type="InterPro" id="IPR004864">
    <property type="entry name" value="LEA_2"/>
</dbReference>
<keyword evidence="1" id="KW-1133">Transmembrane helix</keyword>
<gene>
    <name evidence="3" type="ORF">KK1_041174</name>
</gene>
<dbReference type="EMBL" id="KQ484086">
    <property type="protein sequence ID" value="KYP37633.1"/>
    <property type="molecule type" value="Genomic_DNA"/>
</dbReference>
<keyword evidence="4" id="KW-1185">Reference proteome</keyword>
<dbReference type="Proteomes" id="UP000075243">
    <property type="component" value="Unassembled WGS sequence"/>
</dbReference>
<dbReference type="Pfam" id="PF03168">
    <property type="entry name" value="LEA_2"/>
    <property type="match status" value="1"/>
</dbReference>
<sequence length="187" mass="21179">MFPSRKQEKQSSKCLVYTLASFVTLFFVWFVFASIVLRVQDPDIELKSARLSRHNTDHHHYNHSFDVTMIARVTLTNPNFGPFYNGDSRVSVLYGASTVGASQLLEGATVEPRQTKEFNFKLHMRFTKSANANLTNDITSGMLKLTSYAKLSGTVHVLNIVNKKKTILMACIINLNITSYSIHHFQC</sequence>
<keyword evidence="1" id="KW-0472">Membrane</keyword>
<dbReference type="Gene3D" id="2.60.40.1820">
    <property type="match status" value="1"/>
</dbReference>